<keyword evidence="3" id="KW-0808">Transferase</keyword>
<dbReference type="RefSeq" id="WP_099471120.1">
    <property type="nucleotide sequence ID" value="NZ_CP041025.1"/>
</dbReference>
<evidence type="ECO:0000259" key="2">
    <source>
        <dbReference type="Pfam" id="PF13439"/>
    </source>
</evidence>
<dbReference type="AlphaFoldDB" id="A0A2G4YT79"/>
<dbReference type="Pfam" id="PF13439">
    <property type="entry name" value="Glyco_transf_4"/>
    <property type="match status" value="1"/>
</dbReference>
<protein>
    <submittedName>
        <fullName evidence="3">Glycosyl transferase family 1</fullName>
    </submittedName>
</protein>
<dbReference type="InterPro" id="IPR001296">
    <property type="entry name" value="Glyco_trans_1"/>
</dbReference>
<dbReference type="Pfam" id="PF00534">
    <property type="entry name" value="Glycos_transf_1"/>
    <property type="match status" value="1"/>
</dbReference>
<proteinExistence type="predicted"/>
<accession>A0A2G4YT79</accession>
<evidence type="ECO:0000313" key="4">
    <source>
        <dbReference type="Proteomes" id="UP000229730"/>
    </source>
</evidence>
<organism evidence="3 4">
    <name type="scientific">Paremcibacter congregatus</name>
    <dbReference type="NCBI Taxonomy" id="2043170"/>
    <lineage>
        <taxon>Bacteria</taxon>
        <taxon>Pseudomonadati</taxon>
        <taxon>Pseudomonadota</taxon>
        <taxon>Alphaproteobacteria</taxon>
        <taxon>Emcibacterales</taxon>
        <taxon>Emcibacteraceae</taxon>
        <taxon>Paremcibacter</taxon>
    </lineage>
</organism>
<evidence type="ECO:0000313" key="3">
    <source>
        <dbReference type="EMBL" id="PHZ85538.1"/>
    </source>
</evidence>
<name>A0A2G4YT79_9PROT</name>
<keyword evidence="4" id="KW-1185">Reference proteome</keyword>
<dbReference type="Proteomes" id="UP000229730">
    <property type="component" value="Unassembled WGS sequence"/>
</dbReference>
<dbReference type="SUPFAM" id="SSF53756">
    <property type="entry name" value="UDP-Glycosyltransferase/glycogen phosphorylase"/>
    <property type="match status" value="1"/>
</dbReference>
<gene>
    <name evidence="3" type="ORF">CRD36_02250</name>
</gene>
<reference evidence="3 4" key="1">
    <citation type="submission" date="2017-10" db="EMBL/GenBank/DDBJ databases">
        <title>Frigbacter circumglobatus gen. nov. sp. nov., isolated from sediment cultured in situ.</title>
        <authorList>
            <person name="Zhao Z."/>
        </authorList>
    </citation>
    <scope>NUCLEOTIDE SEQUENCE [LARGE SCALE GENOMIC DNA]</scope>
    <source>
        <strain evidence="3 4">ZYL</strain>
    </source>
</reference>
<feature type="domain" description="Glycosyltransferase subfamily 4-like N-terminal" evidence="2">
    <location>
        <begin position="109"/>
        <end position="201"/>
    </location>
</feature>
<evidence type="ECO:0000259" key="1">
    <source>
        <dbReference type="Pfam" id="PF00534"/>
    </source>
</evidence>
<feature type="domain" description="Glycosyl transferase family 1" evidence="1">
    <location>
        <begin position="211"/>
        <end position="361"/>
    </location>
</feature>
<dbReference type="OrthoDB" id="258796at2"/>
<comment type="caution">
    <text evidence="3">The sequence shown here is derived from an EMBL/GenBank/DDBJ whole genome shotgun (WGS) entry which is preliminary data.</text>
</comment>
<dbReference type="GO" id="GO:0016757">
    <property type="term" value="F:glycosyltransferase activity"/>
    <property type="evidence" value="ECO:0007669"/>
    <property type="project" value="InterPro"/>
</dbReference>
<dbReference type="Gene3D" id="3.40.50.2000">
    <property type="entry name" value="Glycogen Phosphorylase B"/>
    <property type="match status" value="2"/>
</dbReference>
<sequence>MRILTFTSLYPNDMDPRLGIFVKNRMCAFDALDGVSRTVIAPVHYVPLLGFSKGTRFYRNNHIHLQENQDGIAVWHPRYLTLPGTNFINVADAMAKAGEKCLPDAYPDDEDFDLVDGHYLYPDGVAAYHLAKTHTKPLVLTARGSDVNYWMEQDKPRTAILEALAYARKIICVSQALKDRLIGHGVPAEKLTLLLNGVDPTFFAAAHSAEIEKNHLITVGNLVPLKGHRYILEALVKLPQCRLTIIGTGEQEGRLKALAKKLDISPRVTFLSHVPHADLPRYYAAAHCSILMSSREGMPNVVLESLAAGTPVVATNVGGIPEVITAENGILLPERNADALVDAVNSALAHPWNRQQISQNMRPLNWPETAKALRQIFTDAL</sequence>
<dbReference type="PANTHER" id="PTHR12526">
    <property type="entry name" value="GLYCOSYLTRANSFERASE"/>
    <property type="match status" value="1"/>
</dbReference>
<dbReference type="InterPro" id="IPR028098">
    <property type="entry name" value="Glyco_trans_4-like_N"/>
</dbReference>
<dbReference type="InParanoid" id="A0A2G4YT79"/>
<dbReference type="EMBL" id="PDEM01000009">
    <property type="protein sequence ID" value="PHZ85538.1"/>
    <property type="molecule type" value="Genomic_DNA"/>
</dbReference>